<dbReference type="GO" id="GO:0008236">
    <property type="term" value="F:serine-type peptidase activity"/>
    <property type="evidence" value="ECO:0007669"/>
    <property type="project" value="InterPro"/>
</dbReference>
<comment type="caution">
    <text evidence="2">The sequence shown here is derived from an EMBL/GenBank/DDBJ whole genome shotgun (WGS) entry which is preliminary data.</text>
</comment>
<dbReference type="AlphaFoldDB" id="A0A151B6D1"/>
<gene>
    <name evidence="2" type="ORF">CLTEP_07440</name>
</gene>
<feature type="domain" description="Tail specific protease" evidence="1">
    <location>
        <begin position="236"/>
        <end position="369"/>
    </location>
</feature>
<dbReference type="Gene3D" id="3.90.226.10">
    <property type="entry name" value="2-enoyl-CoA Hydratase, Chain A, domain 1"/>
    <property type="match status" value="1"/>
</dbReference>
<dbReference type="SUPFAM" id="SSF52096">
    <property type="entry name" value="ClpP/crotonase"/>
    <property type="match status" value="1"/>
</dbReference>
<organism evidence="2 3">
    <name type="scientific">Clostridium tepidiprofundi DSM 19306</name>
    <dbReference type="NCBI Taxonomy" id="1121338"/>
    <lineage>
        <taxon>Bacteria</taxon>
        <taxon>Bacillati</taxon>
        <taxon>Bacillota</taxon>
        <taxon>Clostridia</taxon>
        <taxon>Eubacteriales</taxon>
        <taxon>Clostridiaceae</taxon>
        <taxon>Clostridium</taxon>
    </lineage>
</organism>
<protein>
    <submittedName>
        <fullName evidence="2">Peptidase family S41</fullName>
    </submittedName>
</protein>
<dbReference type="PATRIC" id="fig|1121338.3.peg.757"/>
<name>A0A151B6D1_9CLOT</name>
<proteinExistence type="predicted"/>
<dbReference type="Proteomes" id="UP000075531">
    <property type="component" value="Unassembled WGS sequence"/>
</dbReference>
<dbReference type="STRING" id="1121338.CLTEP_07440"/>
<dbReference type="Pfam" id="PF03572">
    <property type="entry name" value="Peptidase_S41"/>
    <property type="match status" value="1"/>
</dbReference>
<evidence type="ECO:0000259" key="1">
    <source>
        <dbReference type="Pfam" id="PF03572"/>
    </source>
</evidence>
<dbReference type="GO" id="GO:0006508">
    <property type="term" value="P:proteolysis"/>
    <property type="evidence" value="ECO:0007669"/>
    <property type="project" value="InterPro"/>
</dbReference>
<keyword evidence="3" id="KW-1185">Reference proteome</keyword>
<evidence type="ECO:0000313" key="3">
    <source>
        <dbReference type="Proteomes" id="UP000075531"/>
    </source>
</evidence>
<accession>A0A151B6D1</accession>
<reference evidence="2 3" key="1">
    <citation type="submission" date="2016-02" db="EMBL/GenBank/DDBJ databases">
        <title>Genome sequence of Clostridium tepidiprofundi DSM 19306.</title>
        <authorList>
            <person name="Poehlein A."/>
            <person name="Daniel R."/>
        </authorList>
    </citation>
    <scope>NUCLEOTIDE SEQUENCE [LARGE SCALE GENOMIC DNA]</scope>
    <source>
        <strain evidence="2 3">DSM 19306</strain>
    </source>
</reference>
<evidence type="ECO:0000313" key="2">
    <source>
        <dbReference type="EMBL" id="KYH35340.1"/>
    </source>
</evidence>
<dbReference type="InterPro" id="IPR029045">
    <property type="entry name" value="ClpP/crotonase-like_dom_sf"/>
</dbReference>
<dbReference type="InterPro" id="IPR005151">
    <property type="entry name" value="Tail-specific_protease"/>
</dbReference>
<sequence>MALIVLILSMFGGCKKDKNCSTTVTERKIYGSNDVFNEYKVQQDLKFVRDKLIEVHPYVYNTVNKEKFYSEWNKIIESCTNSMTYDEVYFKILEGMKLINDMNTTAFYDAKTEKIPLYFTWKENGAWITKNVNYLNVGDEIIKIGNKSMYEILNEIQEIYPSKDEVDAMYFATSQIRNRYLLKKLGLIDSKGRVSVDVISSNNDEKIVMLNFAKAIDSDVKSKYKNVSYVVNNNGVAILRLNRCVNDENYRNTLQKFFNECFKNNVKYIALDLRKNVGGDISVLNEFLKFTDIKQYRTFDVKYRTSKEAKAEGFKNKLFRSTKVKIKHKEGNLYSGKLMVLVSSETRNEGKQIAVIFKENNIGKVISDCTGLYIDDFGKNIKFITPNTGIRFVVSTAVLKKPYYNKRDSNILRPDEYVRYKQKDIMDVKDTIIEWINTHH</sequence>
<dbReference type="EMBL" id="LTBA01000004">
    <property type="protein sequence ID" value="KYH35340.1"/>
    <property type="molecule type" value="Genomic_DNA"/>
</dbReference>